<reference evidence="3" key="1">
    <citation type="submission" date="2016-05" db="EMBL/GenBank/DDBJ databases">
        <title>Draft genome sequences of four strains of Ehrlichia ruminantium, a tick-borne pathogen of ruminants, isolated from Zimbabwe, The Gambia and Ghana.</title>
        <authorList>
            <person name="Nakao R."/>
            <person name="Jongejan F."/>
            <person name="Sugimoto C."/>
        </authorList>
    </citation>
    <scope>NUCLEOTIDE SEQUENCE [LARGE SCALE GENOMIC DNA]</scope>
    <source>
        <strain evidence="3">Pokoase 417</strain>
    </source>
</reference>
<accession>A0A170SQH6</accession>
<dbReference type="EMBL" id="BDDM01000151">
    <property type="protein sequence ID" value="GAT78245.1"/>
    <property type="molecule type" value="Genomic_DNA"/>
</dbReference>
<dbReference type="PANTHER" id="PTHR43403:SF1">
    <property type="entry name" value="NAD-SPECIFIC GLUTAMATE DEHYDROGENASE"/>
    <property type="match status" value="1"/>
</dbReference>
<organism evidence="2 3">
    <name type="scientific">Ehrlichia ruminantium</name>
    <name type="common">heartwater rickettsia</name>
    <name type="synonym">Cowdria ruminantium</name>
    <dbReference type="NCBI Taxonomy" id="779"/>
    <lineage>
        <taxon>Bacteria</taxon>
        <taxon>Pseudomonadati</taxon>
        <taxon>Pseudomonadota</taxon>
        <taxon>Alphaproteobacteria</taxon>
        <taxon>Rickettsiales</taxon>
        <taxon>Anaplasmataceae</taxon>
        <taxon>Ehrlichia</taxon>
    </lineage>
</organism>
<dbReference type="GO" id="GO:0004352">
    <property type="term" value="F:glutamate dehydrogenase (NAD+) activity"/>
    <property type="evidence" value="ECO:0007669"/>
    <property type="project" value="InterPro"/>
</dbReference>
<gene>
    <name evidence="2" type="ORF">EHRUM3_04590</name>
</gene>
<feature type="domain" description="NAD-glutamate dehydrogenase N-terminal ACT1" evidence="1">
    <location>
        <begin position="28"/>
        <end position="165"/>
    </location>
</feature>
<comment type="caution">
    <text evidence="2">The sequence shown here is derived from an EMBL/GenBank/DDBJ whole genome shotgun (WGS) entry which is preliminary data.</text>
</comment>
<dbReference type="GO" id="GO:0004069">
    <property type="term" value="F:L-aspartate:2-oxoglutarate aminotransferase activity"/>
    <property type="evidence" value="ECO:0007669"/>
    <property type="project" value="InterPro"/>
</dbReference>
<dbReference type="InterPro" id="IPR024727">
    <property type="entry name" value="NAD_Glu_DH_N_ACT1"/>
</dbReference>
<dbReference type="PANTHER" id="PTHR43403">
    <property type="entry name" value="NAD-SPECIFIC GLUTAMATE DEHYDROGENASE"/>
    <property type="match status" value="1"/>
</dbReference>
<proteinExistence type="predicted"/>
<name>A0A170SQH6_EHRRU</name>
<dbReference type="RefSeq" id="WP_065433667.1">
    <property type="nucleotide sequence ID" value="NZ_BDDM01000151.1"/>
</dbReference>
<dbReference type="Proteomes" id="UP000092731">
    <property type="component" value="Unassembled WGS sequence"/>
</dbReference>
<dbReference type="InterPro" id="IPR007780">
    <property type="entry name" value="NAD_Glu_DH_bac"/>
</dbReference>
<dbReference type="GO" id="GO:0006538">
    <property type="term" value="P:L-glutamate catabolic process"/>
    <property type="evidence" value="ECO:0007669"/>
    <property type="project" value="InterPro"/>
</dbReference>
<dbReference type="AlphaFoldDB" id="A0A170SQH6"/>
<protein>
    <submittedName>
        <fullName evidence="2">NAD-glutamate dehydrogenase family protein</fullName>
    </submittedName>
</protein>
<dbReference type="Pfam" id="PF21075">
    <property type="entry name" value="GDH_ACT1"/>
    <property type="match status" value="1"/>
</dbReference>
<evidence type="ECO:0000313" key="3">
    <source>
        <dbReference type="Proteomes" id="UP000092731"/>
    </source>
</evidence>
<evidence type="ECO:0000259" key="1">
    <source>
        <dbReference type="Pfam" id="PF21075"/>
    </source>
</evidence>
<sequence length="287" mass="33452">MHNNFNQKIINSVLELITQEDDNLFPDFIRQFYSYYYSSDITLNPSFLLFIARTLFELIKEKQPKESKIQIFNTDKQDNDITKKTTIIEIINDNSPFIIDSIIITIKRHNASIYHYTNAVLNIERTQYKISNISPAQSSSNNKMSESVVYFIISQIDEESQKSLKYDIEKNLQLVSYCVNDWQLMLQYFDKALTSVRSQNNSIEEAITFLEWLKKDKFIFLGYEEYIINQNKLTLNATANLGLQRTNISNHTEIATDSLILLFDDDCAGDILDILYCVRSMFNTALV</sequence>
<evidence type="ECO:0000313" key="2">
    <source>
        <dbReference type="EMBL" id="GAT78245.1"/>
    </source>
</evidence>